<dbReference type="CDD" id="cd01299">
    <property type="entry name" value="Met_dep_hydrolase_A"/>
    <property type="match status" value="1"/>
</dbReference>
<keyword evidence="3" id="KW-1185">Reference proteome</keyword>
<dbReference type="GO" id="GO:0016810">
    <property type="term" value="F:hydrolase activity, acting on carbon-nitrogen (but not peptide) bonds"/>
    <property type="evidence" value="ECO:0007669"/>
    <property type="project" value="InterPro"/>
</dbReference>
<comment type="caution">
    <text evidence="2">The sequence shown here is derived from an EMBL/GenBank/DDBJ whole genome shotgun (WGS) entry which is preliminary data.</text>
</comment>
<evidence type="ECO:0000313" key="3">
    <source>
        <dbReference type="Proteomes" id="UP000028875"/>
    </source>
</evidence>
<dbReference type="PANTHER" id="PTHR43135">
    <property type="entry name" value="ALPHA-D-RIBOSE 1-METHYLPHOSPHONATE 5-TRIPHOSPHATE DIPHOSPHATASE"/>
    <property type="match status" value="1"/>
</dbReference>
<organism evidence="2 3">
    <name type="scientific">Virgibacillus massiliensis</name>
    <dbReference type="NCBI Taxonomy" id="1462526"/>
    <lineage>
        <taxon>Bacteria</taxon>
        <taxon>Bacillati</taxon>
        <taxon>Bacillota</taxon>
        <taxon>Bacilli</taxon>
        <taxon>Bacillales</taxon>
        <taxon>Bacillaceae</taxon>
        <taxon>Virgibacillus</taxon>
    </lineage>
</organism>
<proteinExistence type="predicted"/>
<reference evidence="3" key="2">
    <citation type="submission" date="2014-05" db="EMBL/GenBank/DDBJ databases">
        <title>Draft genome sequence of Virgibacillus massiliensis Vm-5.</title>
        <authorList>
            <person name="Khelaifia S."/>
            <person name="Croce O."/>
            <person name="Lagier J.C."/>
            <person name="Raoult D."/>
        </authorList>
    </citation>
    <scope>NUCLEOTIDE SEQUENCE [LARGE SCALE GENOMIC DNA]</scope>
    <source>
        <strain evidence="3">Vm-5</strain>
    </source>
</reference>
<dbReference type="InterPro" id="IPR032466">
    <property type="entry name" value="Metal_Hydrolase"/>
</dbReference>
<dbReference type="SUPFAM" id="SSF51338">
    <property type="entry name" value="Composite domain of metallo-dependent hydrolases"/>
    <property type="match status" value="1"/>
</dbReference>
<name>A0A024QE10_9BACI</name>
<dbReference type="AlphaFoldDB" id="A0A024QE10"/>
<gene>
    <name evidence="2" type="primary">Ena</name>
    <name evidence="2" type="ORF">BN990_02781</name>
</gene>
<dbReference type="EMBL" id="CCDP010000002">
    <property type="protein sequence ID" value="CDQ40457.1"/>
    <property type="molecule type" value="Genomic_DNA"/>
</dbReference>
<dbReference type="RefSeq" id="WP_038245506.1">
    <property type="nucleotide sequence ID" value="NZ_BNER01000004.1"/>
</dbReference>
<dbReference type="Gene3D" id="3.20.20.140">
    <property type="entry name" value="Metal-dependent hydrolases"/>
    <property type="match status" value="1"/>
</dbReference>
<dbReference type="InterPro" id="IPR011059">
    <property type="entry name" value="Metal-dep_hydrolase_composite"/>
</dbReference>
<evidence type="ECO:0000313" key="2">
    <source>
        <dbReference type="EMBL" id="CDQ40457.1"/>
    </source>
</evidence>
<dbReference type="eggNOG" id="COG1228">
    <property type="taxonomic scope" value="Bacteria"/>
</dbReference>
<dbReference type="InterPro" id="IPR051781">
    <property type="entry name" value="Metallo-dep_Hydrolase"/>
</dbReference>
<dbReference type="OrthoDB" id="9797498at2"/>
<dbReference type="InterPro" id="IPR057744">
    <property type="entry name" value="OTAase-like"/>
</dbReference>
<feature type="domain" description="Amidohydrolase-related" evidence="1">
    <location>
        <begin position="57"/>
        <end position="408"/>
    </location>
</feature>
<dbReference type="PANTHER" id="PTHR43135:SF3">
    <property type="entry name" value="ALPHA-D-RIBOSE 1-METHYLPHOSPHONATE 5-TRIPHOSPHATE DIPHOSPHATASE"/>
    <property type="match status" value="1"/>
</dbReference>
<accession>A0A024QE10</accession>
<dbReference type="Pfam" id="PF01979">
    <property type="entry name" value="Amidohydro_1"/>
    <property type="match status" value="1"/>
</dbReference>
<dbReference type="Proteomes" id="UP000028875">
    <property type="component" value="Unassembled WGS sequence"/>
</dbReference>
<dbReference type="SUPFAM" id="SSF51556">
    <property type="entry name" value="Metallo-dependent hydrolases"/>
    <property type="match status" value="1"/>
</dbReference>
<dbReference type="InterPro" id="IPR006680">
    <property type="entry name" value="Amidohydro-rel"/>
</dbReference>
<sequence length="422" mass="45182">MSKIIIENGLVIDGTGKEPLKDSIVVIDGQQIIYVGKREGYAKSGDEAVVDAQGGSILPGFIDTHVHMMMEYSPIADRLATPFSFMYYQAANYLKTTLHAGITSVRDALGTDLGVKKAVEDGLIEGPRLQLSINALTITGGHGDGYTVSGNEFDLLPSGYPGMPGGKCDGVEEVRKKTREMLRAGAEVIKVHATGGVLSATDHPEFTQFSLEELKVIVEEARFRKGVKVMAHAQGAEGIKNAIRAGVHSIEHGIFLDDEAIELMIKNDTYLVPTLLAPLAVLETAEEAGMPEASVQQSREVIEQHNASIAKAHQAGVKIAMGTDAGVMKHGTNLRELGLMKNIGMRPMDTIVASTKTAAACLGWQDKLGTLEEGKLADIIVVQGNPLEDIHSLANNDTVQVVIKNGKVEKNTLTKEPLPTIS</sequence>
<evidence type="ECO:0000259" key="1">
    <source>
        <dbReference type="Pfam" id="PF01979"/>
    </source>
</evidence>
<dbReference type="STRING" id="1462526.BN990_02781"/>
<reference evidence="2 3" key="1">
    <citation type="submission" date="2014-03" db="EMBL/GenBank/DDBJ databases">
        <authorList>
            <person name="Urmite Genomes U."/>
        </authorList>
    </citation>
    <scope>NUCLEOTIDE SEQUENCE [LARGE SCALE GENOMIC DNA]</scope>
    <source>
        <strain evidence="2 3">Vm-5</strain>
    </source>
</reference>
<dbReference type="Gene3D" id="2.30.40.10">
    <property type="entry name" value="Urease, subunit C, domain 1"/>
    <property type="match status" value="1"/>
</dbReference>
<protein>
    <submittedName>
        <fullName evidence="2">Enamidase</fullName>
    </submittedName>
</protein>